<evidence type="ECO:0000313" key="2">
    <source>
        <dbReference type="EMBL" id="XCD04740.1"/>
    </source>
</evidence>
<accession>A0AAU8AXK0</accession>
<feature type="compositionally biased region" description="Basic and acidic residues" evidence="1">
    <location>
        <begin position="96"/>
        <end position="142"/>
    </location>
</feature>
<feature type="compositionally biased region" description="Basic and acidic residues" evidence="1">
    <location>
        <begin position="77"/>
        <end position="87"/>
    </location>
</feature>
<dbReference type="EMBL" id="PP511892">
    <property type="protein sequence ID" value="XCD08571.1"/>
    <property type="molecule type" value="Genomic_DNA"/>
</dbReference>
<organism evidence="2">
    <name type="scientific">Dulem virus 177</name>
    <dbReference type="NCBI Taxonomy" id="3145654"/>
    <lineage>
        <taxon>Viruses</taxon>
        <taxon>Monodnaviria</taxon>
        <taxon>Sangervirae</taxon>
        <taxon>Phixviricota</taxon>
        <taxon>Malgrandaviricetes</taxon>
        <taxon>Petitvirales</taxon>
        <taxon>Microviridae</taxon>
        <taxon>Microvirus</taxon>
    </lineage>
</organism>
<dbReference type="EMBL" id="PP511500">
    <property type="protein sequence ID" value="XCD04740.1"/>
    <property type="molecule type" value="Genomic_DNA"/>
</dbReference>
<evidence type="ECO:0000313" key="3">
    <source>
        <dbReference type="EMBL" id="XCD08571.1"/>
    </source>
</evidence>
<evidence type="ECO:0000256" key="1">
    <source>
        <dbReference type="SAM" id="MobiDB-lite"/>
    </source>
</evidence>
<name>A0AAU8AXK0_9VIRU</name>
<sequence length="153" mass="17444">MASRVSFQFGQFNQKWHNPPKQPISEISDQVVTESIGYMTIKQQLDRFQAAGDTLNDFYRRTYNGGYFQGSADDDDIKPHALSDPDNRTTLNLSRRYQELSRDYADKYAEIGRPKSDTSDKVDNSTISDKSDLDTNKSKSDESLSGEKVQQDK</sequence>
<reference evidence="2" key="1">
    <citation type="submission" date="2024-03" db="EMBL/GenBank/DDBJ databases">
        <title>Diverse circular DNA viruses in blood, oral, and fecal samples of captive lemurs.</title>
        <authorList>
            <person name="Paietta E.N."/>
            <person name="Kraberger S."/>
            <person name="Lund M.C."/>
            <person name="Custer J.M."/>
            <person name="Vargas K.M."/>
            <person name="Ehmke E.E."/>
            <person name="Yoder A.D."/>
            <person name="Varsani A."/>
        </authorList>
    </citation>
    <scope>NUCLEOTIDE SEQUENCE</scope>
    <source>
        <strain evidence="2">Duke_24FF_1127</strain>
        <strain evidence="3">Duke_43SS_64</strain>
    </source>
</reference>
<protein>
    <submittedName>
        <fullName evidence="2">Uncharacterized protein</fullName>
    </submittedName>
</protein>
<feature type="region of interest" description="Disordered" evidence="1">
    <location>
        <begin position="70"/>
        <end position="153"/>
    </location>
</feature>
<proteinExistence type="predicted"/>